<proteinExistence type="predicted"/>
<feature type="region of interest" description="Disordered" evidence="1">
    <location>
        <begin position="81"/>
        <end position="126"/>
    </location>
</feature>
<name>A0A6J4UKL0_9BACT</name>
<feature type="compositionally biased region" description="Basic and acidic residues" evidence="1">
    <location>
        <begin position="1"/>
        <end position="10"/>
    </location>
</feature>
<accession>A0A6J4UKL0</accession>
<feature type="non-terminal residue" evidence="2">
    <location>
        <position position="1"/>
    </location>
</feature>
<dbReference type="EMBL" id="CADCWJ010000189">
    <property type="protein sequence ID" value="CAA9549915.1"/>
    <property type="molecule type" value="Genomic_DNA"/>
</dbReference>
<evidence type="ECO:0008006" key="3">
    <source>
        <dbReference type="Google" id="ProtNLM"/>
    </source>
</evidence>
<feature type="compositionally biased region" description="Pro residues" evidence="1">
    <location>
        <begin position="202"/>
        <end position="213"/>
    </location>
</feature>
<sequence length="257" mass="28265">RPVRETDLDHPGGGGPDGRRHRRRRGQVRRDLPASLLARRASHPGGDRRWPSRQVDPWRVLGPHLTLAGVLRVRALARHMGDRRGRGAHEPGGPRDRPVSVVHGTGGRGRRPARDPAPRLVHRCRGHRGRDGRLREWRARCDPGGLNLRFQPRLSGGSPWRLGRGRQCLGIPGGQARDQRCLGYSRRSPSPGCLGARGAGPPRFPRVPRPPDSGLPAGDHRDRPPAVTGADARRSLEIMLAIYQSSRTGQPVSLPMV</sequence>
<evidence type="ECO:0000313" key="2">
    <source>
        <dbReference type="EMBL" id="CAA9549915.1"/>
    </source>
</evidence>
<reference evidence="2" key="1">
    <citation type="submission" date="2020-02" db="EMBL/GenBank/DDBJ databases">
        <authorList>
            <person name="Meier V. D."/>
        </authorList>
    </citation>
    <scope>NUCLEOTIDE SEQUENCE</scope>
    <source>
        <strain evidence="2">AVDCRST_MAG87</strain>
    </source>
</reference>
<dbReference type="AlphaFoldDB" id="A0A6J4UKL0"/>
<organism evidence="2">
    <name type="scientific">uncultured Thermomicrobiales bacterium</name>
    <dbReference type="NCBI Taxonomy" id="1645740"/>
    <lineage>
        <taxon>Bacteria</taxon>
        <taxon>Pseudomonadati</taxon>
        <taxon>Thermomicrobiota</taxon>
        <taxon>Thermomicrobia</taxon>
        <taxon>Thermomicrobiales</taxon>
        <taxon>environmental samples</taxon>
    </lineage>
</organism>
<evidence type="ECO:0000256" key="1">
    <source>
        <dbReference type="SAM" id="MobiDB-lite"/>
    </source>
</evidence>
<dbReference type="Gene3D" id="3.30.360.10">
    <property type="entry name" value="Dihydrodipicolinate Reductase, domain 2"/>
    <property type="match status" value="1"/>
</dbReference>
<feature type="region of interest" description="Disordered" evidence="1">
    <location>
        <begin position="1"/>
        <end position="54"/>
    </location>
</feature>
<feature type="compositionally biased region" description="Basic and acidic residues" evidence="1">
    <location>
        <begin position="81"/>
        <end position="98"/>
    </location>
</feature>
<feature type="region of interest" description="Disordered" evidence="1">
    <location>
        <begin position="183"/>
        <end position="231"/>
    </location>
</feature>
<protein>
    <recommendedName>
        <fullName evidence="3">Oxidoreductase</fullName>
    </recommendedName>
</protein>
<feature type="non-terminal residue" evidence="2">
    <location>
        <position position="257"/>
    </location>
</feature>
<gene>
    <name evidence="2" type="ORF">AVDCRST_MAG87-779</name>
</gene>